<reference evidence="1 2" key="1">
    <citation type="submission" date="2021-10" db="EMBL/GenBank/DDBJ databases">
        <title>Whole-genome sequencing analysis of Laribacter hongkongensis: virulence gene profiles, carbohydrate-active enzyme prediction, and antimicrobial resistance characterization.</title>
        <authorList>
            <person name="Yuan P."/>
            <person name="Zhan Y."/>
            <person name="Chen D."/>
        </authorList>
    </citation>
    <scope>NUCLEOTIDE SEQUENCE [LARGE SCALE GENOMIC DNA]</scope>
    <source>
        <strain evidence="1 2">W67</strain>
    </source>
</reference>
<dbReference type="AlphaFoldDB" id="A0ABD4SR49"/>
<dbReference type="SUPFAM" id="SSF140670">
    <property type="entry name" value="YoaC-like"/>
    <property type="match status" value="1"/>
</dbReference>
<evidence type="ECO:0000313" key="1">
    <source>
        <dbReference type="EMBL" id="MCG9025691.1"/>
    </source>
</evidence>
<accession>A0ABD4SR49</accession>
<sequence>MTPIVEEALKSLTIRVNLSTGLLHPQDESAAKELFQLLSKAGELLHATEIAEWASRNNWQDKHAKALGELAQKIDQGGRVVIRHKGQWKADFLDQLRARVAASAV</sequence>
<organism evidence="1 2">
    <name type="scientific">Laribacter hongkongensis</name>
    <dbReference type="NCBI Taxonomy" id="168471"/>
    <lineage>
        <taxon>Bacteria</taxon>
        <taxon>Pseudomonadati</taxon>
        <taxon>Pseudomonadota</taxon>
        <taxon>Betaproteobacteria</taxon>
        <taxon>Neisseriales</taxon>
        <taxon>Aquaspirillaceae</taxon>
        <taxon>Laribacter</taxon>
    </lineage>
</organism>
<name>A0ABD4SR49_9NEIS</name>
<proteinExistence type="predicted"/>
<dbReference type="Gene3D" id="1.20.1290.30">
    <property type="match status" value="1"/>
</dbReference>
<evidence type="ECO:0000313" key="2">
    <source>
        <dbReference type="Proteomes" id="UP001200247"/>
    </source>
</evidence>
<dbReference type="RefSeq" id="WP_239893873.1">
    <property type="nucleotide sequence ID" value="NZ_JAJAXM010000010.1"/>
</dbReference>
<dbReference type="EMBL" id="JAJAXM010000010">
    <property type="protein sequence ID" value="MCG9025691.1"/>
    <property type="molecule type" value="Genomic_DNA"/>
</dbReference>
<gene>
    <name evidence="1" type="ORF">LH440_07200</name>
</gene>
<protein>
    <submittedName>
        <fullName evidence="1">Uncharacterized protein</fullName>
    </submittedName>
</protein>
<dbReference type="InterPro" id="IPR037210">
    <property type="entry name" value="YoaC-like_sf"/>
</dbReference>
<dbReference type="Pfam" id="PF08986">
    <property type="entry name" value="DUF1889"/>
    <property type="match status" value="1"/>
</dbReference>
<dbReference type="Proteomes" id="UP001200247">
    <property type="component" value="Unassembled WGS sequence"/>
</dbReference>
<dbReference type="InterPro" id="IPR015079">
    <property type="entry name" value="DUF1889"/>
</dbReference>
<comment type="caution">
    <text evidence="1">The sequence shown here is derived from an EMBL/GenBank/DDBJ whole genome shotgun (WGS) entry which is preliminary data.</text>
</comment>